<dbReference type="CDD" id="cd00761">
    <property type="entry name" value="Glyco_tranf_GTA_type"/>
    <property type="match status" value="1"/>
</dbReference>
<name>A0ABQ1I8I3_9ALTE</name>
<feature type="domain" description="Glycosyltransferase 2-like" evidence="1">
    <location>
        <begin position="6"/>
        <end position="165"/>
    </location>
</feature>
<comment type="caution">
    <text evidence="2">The sequence shown here is derived from an EMBL/GenBank/DDBJ whole genome shotgun (WGS) entry which is preliminary data.</text>
</comment>
<dbReference type="PANTHER" id="PTHR43685:SF11">
    <property type="entry name" value="GLYCOSYLTRANSFERASE TAGX-RELATED"/>
    <property type="match status" value="1"/>
</dbReference>
<evidence type="ECO:0000313" key="3">
    <source>
        <dbReference type="Proteomes" id="UP000651977"/>
    </source>
</evidence>
<sequence length="295" mass="33110">MTVTVSVIIPAYNSASFIHKAIDSVLAQSFEDYEIIVVNDGSSDNTVECLASYAGRLQVITQPNAGASKARNTGIQAAKGEFVAFLDADDLWRPSKLEQQVAALRAKPNWVACYTETSYKADEETQIQQPEPLAKLVTKDLQQVFLHPYLVTSSFMVRREVLNRVGYFDEGLKTAEDIDLYLRIAEQGPIGLLQTSLVWKADIEGSLGSLLSSYQDNLTVVERFLQRQQATEPHWRVLAKQVKAKIYLDWGKDLLWNQQAGEAFKVLFCSLRLRCCGQTAWLMLKAVIKMLARRG</sequence>
<reference evidence="3" key="1">
    <citation type="journal article" date="2019" name="Int. J. Syst. Evol. Microbiol.">
        <title>The Global Catalogue of Microorganisms (GCM) 10K type strain sequencing project: providing services to taxonomists for standard genome sequencing and annotation.</title>
        <authorList>
            <consortium name="The Broad Institute Genomics Platform"/>
            <consortium name="The Broad Institute Genome Sequencing Center for Infectious Disease"/>
            <person name="Wu L."/>
            <person name="Ma J."/>
        </authorList>
    </citation>
    <scope>NUCLEOTIDE SEQUENCE [LARGE SCALE GENOMIC DNA]</scope>
    <source>
        <strain evidence="3">CGMCC 1.10131</strain>
    </source>
</reference>
<dbReference type="RefSeq" id="WP_055734056.1">
    <property type="nucleotide sequence ID" value="NZ_BMDY01000036.1"/>
</dbReference>
<evidence type="ECO:0000313" key="2">
    <source>
        <dbReference type="EMBL" id="GGB20643.1"/>
    </source>
</evidence>
<evidence type="ECO:0000259" key="1">
    <source>
        <dbReference type="Pfam" id="PF00535"/>
    </source>
</evidence>
<accession>A0ABQ1I8I3</accession>
<organism evidence="2 3">
    <name type="scientific">Agarivorans gilvus</name>
    <dbReference type="NCBI Taxonomy" id="680279"/>
    <lineage>
        <taxon>Bacteria</taxon>
        <taxon>Pseudomonadati</taxon>
        <taxon>Pseudomonadota</taxon>
        <taxon>Gammaproteobacteria</taxon>
        <taxon>Alteromonadales</taxon>
        <taxon>Alteromonadaceae</taxon>
        <taxon>Agarivorans</taxon>
    </lineage>
</organism>
<dbReference type="Pfam" id="PF00535">
    <property type="entry name" value="Glycos_transf_2"/>
    <property type="match status" value="1"/>
</dbReference>
<dbReference type="InterPro" id="IPR001173">
    <property type="entry name" value="Glyco_trans_2-like"/>
</dbReference>
<dbReference type="SUPFAM" id="SSF53448">
    <property type="entry name" value="Nucleotide-diphospho-sugar transferases"/>
    <property type="match status" value="1"/>
</dbReference>
<dbReference type="PANTHER" id="PTHR43685">
    <property type="entry name" value="GLYCOSYLTRANSFERASE"/>
    <property type="match status" value="1"/>
</dbReference>
<proteinExistence type="predicted"/>
<dbReference type="GO" id="GO:0016740">
    <property type="term" value="F:transferase activity"/>
    <property type="evidence" value="ECO:0007669"/>
    <property type="project" value="UniProtKB-KW"/>
</dbReference>
<keyword evidence="2" id="KW-0808">Transferase</keyword>
<dbReference type="InterPro" id="IPR050834">
    <property type="entry name" value="Glycosyltransf_2"/>
</dbReference>
<keyword evidence="3" id="KW-1185">Reference proteome</keyword>
<dbReference type="EMBL" id="BMDY01000036">
    <property type="protein sequence ID" value="GGB20643.1"/>
    <property type="molecule type" value="Genomic_DNA"/>
</dbReference>
<dbReference type="Gene3D" id="3.90.550.10">
    <property type="entry name" value="Spore Coat Polysaccharide Biosynthesis Protein SpsA, Chain A"/>
    <property type="match status" value="1"/>
</dbReference>
<protein>
    <submittedName>
        <fullName evidence="2">Glycosyl transferase</fullName>
    </submittedName>
</protein>
<dbReference type="InterPro" id="IPR029044">
    <property type="entry name" value="Nucleotide-diphossugar_trans"/>
</dbReference>
<gene>
    <name evidence="2" type="ORF">GCM10007414_37560</name>
</gene>
<dbReference type="Proteomes" id="UP000651977">
    <property type="component" value="Unassembled WGS sequence"/>
</dbReference>